<keyword evidence="2" id="KW-1185">Reference proteome</keyword>
<gene>
    <name evidence="1" type="ORF">QBJ73_19105</name>
</gene>
<accession>A0AAJ6LF27</accession>
<reference evidence="1 2" key="1">
    <citation type="submission" date="2023-04" db="EMBL/GenBank/DDBJ databases">
        <title>Acinetobacter johnsonii isolate AYTCM encoding NDM-1, OXA-58 and PER-1.</title>
        <authorList>
            <person name="Tian C."/>
            <person name="Wang S."/>
            <person name="Fan X."/>
            <person name="Xia D."/>
        </authorList>
    </citation>
    <scope>NUCLEOTIDE SEQUENCE [LARGE SCALE GENOMIC DNA]</scope>
    <source>
        <strain evidence="1 2">AYTCM</strain>
        <plasmid evidence="1 2">pAYTCM-2</plasmid>
    </source>
</reference>
<keyword evidence="1" id="KW-0614">Plasmid</keyword>
<evidence type="ECO:0000313" key="1">
    <source>
        <dbReference type="EMBL" id="WMG20093.1"/>
    </source>
</evidence>
<dbReference type="RefSeq" id="WP_308469709.1">
    <property type="nucleotide sequence ID" value="NZ_CP121778.1"/>
</dbReference>
<sequence>MIEAFSSSELNEILSSFSCPQNSDVEDFLVNPNKAIRFELTENSRTYIILDDETSNLLGYFSLTFKEIVLENKKISKTEIKNLDGISKNASRIKAFLIGQIGKNKGVNNNYLNLQLILDDVYTVISKVQSLIGGRVIFLECENIPGLIRLYENHGFKLLETEDPDCAKLKTMYINIAQK</sequence>
<dbReference type="Proteomes" id="UP001244586">
    <property type="component" value="Plasmid pAYTCM-2"/>
</dbReference>
<geneLocation type="plasmid" evidence="1 2">
    <name>pAYTCM-2</name>
</geneLocation>
<dbReference type="EMBL" id="CP121778">
    <property type="protein sequence ID" value="WMG20093.1"/>
    <property type="molecule type" value="Genomic_DNA"/>
</dbReference>
<proteinExistence type="predicted"/>
<dbReference type="AlphaFoldDB" id="A0AAJ6LF27"/>
<name>A0AAJ6LF27_ACIJO</name>
<protein>
    <submittedName>
        <fullName evidence="1">Acetyltransferase</fullName>
    </submittedName>
</protein>
<evidence type="ECO:0000313" key="2">
    <source>
        <dbReference type="Proteomes" id="UP001244586"/>
    </source>
</evidence>
<dbReference type="Gene3D" id="3.40.630.30">
    <property type="match status" value="1"/>
</dbReference>
<organism evidence="1 2">
    <name type="scientific">Acinetobacter johnsonii</name>
    <dbReference type="NCBI Taxonomy" id="40214"/>
    <lineage>
        <taxon>Bacteria</taxon>
        <taxon>Pseudomonadati</taxon>
        <taxon>Pseudomonadota</taxon>
        <taxon>Gammaproteobacteria</taxon>
        <taxon>Moraxellales</taxon>
        <taxon>Moraxellaceae</taxon>
        <taxon>Acinetobacter</taxon>
    </lineage>
</organism>